<protein>
    <submittedName>
        <fullName evidence="2">Uncharacterized protein</fullName>
    </submittedName>
</protein>
<reference evidence="2" key="1">
    <citation type="submission" date="2022-03" db="EMBL/GenBank/DDBJ databases">
        <authorList>
            <person name="Martin C."/>
        </authorList>
    </citation>
    <scope>NUCLEOTIDE SEQUENCE</scope>
</reference>
<dbReference type="OrthoDB" id="6365503at2759"/>
<proteinExistence type="predicted"/>
<sequence>YFMMEESRKRLRSFEEDCDDFMPISKRIHRLNIRQEECPDSEHNPNGAQQQDKLGNNPLPWQPGGDLNHNYSNIPSAEPSNNNNEQQLCLESPHMNMNGAYNMQQCIPGGIQNSQIGHSSHNRLLVQIPQGSGHTHPGTSHADPGRAHIDPGGVENSEEMEVYNPDLTEHDNPHYYHLNRILFAAHKAKVQRNQSH</sequence>
<feature type="non-terminal residue" evidence="2">
    <location>
        <position position="1"/>
    </location>
</feature>
<dbReference type="Proteomes" id="UP000749559">
    <property type="component" value="Unassembled WGS sequence"/>
</dbReference>
<dbReference type="AlphaFoldDB" id="A0A8S4PQ43"/>
<evidence type="ECO:0000313" key="3">
    <source>
        <dbReference type="Proteomes" id="UP000749559"/>
    </source>
</evidence>
<gene>
    <name evidence="2" type="ORF">OFUS_LOCUS19985</name>
</gene>
<evidence type="ECO:0000313" key="2">
    <source>
        <dbReference type="EMBL" id="CAH1795448.1"/>
    </source>
</evidence>
<organism evidence="2 3">
    <name type="scientific">Owenia fusiformis</name>
    <name type="common">Polychaete worm</name>
    <dbReference type="NCBI Taxonomy" id="6347"/>
    <lineage>
        <taxon>Eukaryota</taxon>
        <taxon>Metazoa</taxon>
        <taxon>Spiralia</taxon>
        <taxon>Lophotrochozoa</taxon>
        <taxon>Annelida</taxon>
        <taxon>Polychaeta</taxon>
        <taxon>Sedentaria</taxon>
        <taxon>Canalipalpata</taxon>
        <taxon>Sabellida</taxon>
        <taxon>Oweniida</taxon>
        <taxon>Oweniidae</taxon>
        <taxon>Owenia</taxon>
    </lineage>
</organism>
<name>A0A8S4PQ43_OWEFU</name>
<feature type="region of interest" description="Disordered" evidence="1">
    <location>
        <begin position="38"/>
        <end position="86"/>
    </location>
</feature>
<feature type="region of interest" description="Disordered" evidence="1">
    <location>
        <begin position="128"/>
        <end position="153"/>
    </location>
</feature>
<feature type="compositionally biased region" description="Polar residues" evidence="1">
    <location>
        <begin position="44"/>
        <end position="54"/>
    </location>
</feature>
<dbReference type="EMBL" id="CAIIXF020000009">
    <property type="protein sequence ID" value="CAH1795448.1"/>
    <property type="molecule type" value="Genomic_DNA"/>
</dbReference>
<feature type="compositionally biased region" description="Polar residues" evidence="1">
    <location>
        <begin position="69"/>
        <end position="86"/>
    </location>
</feature>
<accession>A0A8S4PQ43</accession>
<evidence type="ECO:0000256" key="1">
    <source>
        <dbReference type="SAM" id="MobiDB-lite"/>
    </source>
</evidence>
<comment type="caution">
    <text evidence="2">The sequence shown here is derived from an EMBL/GenBank/DDBJ whole genome shotgun (WGS) entry which is preliminary data.</text>
</comment>
<keyword evidence="3" id="KW-1185">Reference proteome</keyword>